<protein>
    <submittedName>
        <fullName evidence="6">Rubredoxin</fullName>
    </submittedName>
</protein>
<dbReference type="CDD" id="cd00730">
    <property type="entry name" value="rubredoxin"/>
    <property type="match status" value="1"/>
</dbReference>
<dbReference type="Pfam" id="PF00301">
    <property type="entry name" value="Rubredoxin"/>
    <property type="match status" value="1"/>
</dbReference>
<dbReference type="InterPro" id="IPR024934">
    <property type="entry name" value="Rubredoxin-like_dom"/>
</dbReference>
<keyword evidence="3" id="KW-0249">Electron transport</keyword>
<dbReference type="PROSITE" id="PS50903">
    <property type="entry name" value="RUBREDOXIN_LIKE"/>
    <property type="match status" value="1"/>
</dbReference>
<accession>A0A2J0JH83</accession>
<evidence type="ECO:0000256" key="2">
    <source>
        <dbReference type="ARBA" id="ARBA00022723"/>
    </source>
</evidence>
<keyword evidence="4" id="KW-0408">Iron</keyword>
<comment type="caution">
    <text evidence="6">The sequence shown here is derived from an EMBL/GenBank/DDBJ whole genome shotgun (WGS) entry which is preliminary data.</text>
</comment>
<keyword evidence="1" id="KW-0813">Transport</keyword>
<dbReference type="Proteomes" id="UP000228613">
    <property type="component" value="Unassembled WGS sequence"/>
</dbReference>
<dbReference type="PANTHER" id="PTHR47627:SF1">
    <property type="entry name" value="RUBREDOXIN-1-RELATED"/>
    <property type="match status" value="1"/>
</dbReference>
<evidence type="ECO:0000256" key="4">
    <source>
        <dbReference type="ARBA" id="ARBA00023004"/>
    </source>
</evidence>
<keyword evidence="2" id="KW-0479">Metal-binding</keyword>
<dbReference type="PANTHER" id="PTHR47627">
    <property type="entry name" value="RUBREDOXIN"/>
    <property type="match status" value="1"/>
</dbReference>
<dbReference type="InterPro" id="IPR050526">
    <property type="entry name" value="Rubredoxin_ET"/>
</dbReference>
<evidence type="ECO:0000259" key="5">
    <source>
        <dbReference type="PROSITE" id="PS50903"/>
    </source>
</evidence>
<evidence type="ECO:0000313" key="7">
    <source>
        <dbReference type="Proteomes" id="UP000228613"/>
    </source>
</evidence>
<dbReference type="Gene3D" id="2.20.28.10">
    <property type="match status" value="1"/>
</dbReference>
<dbReference type="GO" id="GO:0009055">
    <property type="term" value="F:electron transfer activity"/>
    <property type="evidence" value="ECO:0007669"/>
    <property type="project" value="TreeGrafter"/>
</dbReference>
<organism evidence="6 7">
    <name type="scientific">Candidatus Nomurabacteria bacterium CG10_big_fil_rev_8_21_14_0_10_03_31_7</name>
    <dbReference type="NCBI Taxonomy" id="1974730"/>
    <lineage>
        <taxon>Bacteria</taxon>
        <taxon>Candidatus Nomuraibacteriota</taxon>
    </lineage>
</organism>
<evidence type="ECO:0000313" key="6">
    <source>
        <dbReference type="EMBL" id="PIR68683.1"/>
    </source>
</evidence>
<dbReference type="EMBL" id="PFCP01000064">
    <property type="protein sequence ID" value="PIR68683.1"/>
    <property type="molecule type" value="Genomic_DNA"/>
</dbReference>
<evidence type="ECO:0000256" key="3">
    <source>
        <dbReference type="ARBA" id="ARBA00022982"/>
    </source>
</evidence>
<dbReference type="AlphaFoldDB" id="A0A2J0JH83"/>
<reference evidence="7" key="1">
    <citation type="submission" date="2017-09" db="EMBL/GenBank/DDBJ databases">
        <title>Depth-based differentiation of microbial function through sediment-hosted aquifers and enrichment of novel symbionts in the deep terrestrial subsurface.</title>
        <authorList>
            <person name="Probst A.J."/>
            <person name="Ladd B."/>
            <person name="Jarett J.K."/>
            <person name="Geller-Mcgrath D.E."/>
            <person name="Sieber C.M.K."/>
            <person name="Emerson J.B."/>
            <person name="Anantharaman K."/>
            <person name="Thomas B.C."/>
            <person name="Malmstrom R."/>
            <person name="Stieglmeier M."/>
            <person name="Klingl A."/>
            <person name="Woyke T."/>
            <person name="Ryan C.M."/>
            <person name="Banfield J.F."/>
        </authorList>
    </citation>
    <scope>NUCLEOTIDE SEQUENCE [LARGE SCALE GENOMIC DNA]</scope>
</reference>
<name>A0A2J0JH83_9BACT</name>
<dbReference type="SUPFAM" id="SSF57802">
    <property type="entry name" value="Rubredoxin-like"/>
    <property type="match status" value="1"/>
</dbReference>
<proteinExistence type="predicted"/>
<feature type="domain" description="Rubredoxin-like" evidence="5">
    <location>
        <begin position="6"/>
        <end position="57"/>
    </location>
</feature>
<evidence type="ECO:0000256" key="1">
    <source>
        <dbReference type="ARBA" id="ARBA00022448"/>
    </source>
</evidence>
<dbReference type="GO" id="GO:0005506">
    <property type="term" value="F:iron ion binding"/>
    <property type="evidence" value="ECO:0007669"/>
    <property type="project" value="InterPro"/>
</dbReference>
<dbReference type="GO" id="GO:0043448">
    <property type="term" value="P:alkane catabolic process"/>
    <property type="evidence" value="ECO:0007669"/>
    <property type="project" value="TreeGrafter"/>
</dbReference>
<sequence>MKNKIMSQYVCLECGWIYDEAKGLPERGIAPGTKWEELPMDFKCAECSIRKSDAHMWQKLD</sequence>
<gene>
    <name evidence="6" type="ORF">COU48_02715</name>
</gene>
<dbReference type="InterPro" id="IPR024935">
    <property type="entry name" value="Rubredoxin_dom"/>
</dbReference>